<reference evidence="9" key="1">
    <citation type="submission" date="2016-11" db="UniProtKB">
        <authorList>
            <consortium name="WormBaseParasite"/>
        </authorList>
    </citation>
    <scope>IDENTIFICATION</scope>
</reference>
<dbReference type="WBParaSite" id="Hba_09054">
    <property type="protein sequence ID" value="Hba_09054"/>
    <property type="gene ID" value="Hba_09054"/>
</dbReference>
<dbReference type="PROSITE" id="PS50835">
    <property type="entry name" value="IG_LIKE"/>
    <property type="match status" value="1"/>
</dbReference>
<evidence type="ECO:0000256" key="2">
    <source>
        <dbReference type="ARBA" id="ARBA00023136"/>
    </source>
</evidence>
<keyword evidence="8" id="KW-1185">Reference proteome</keyword>
<evidence type="ECO:0000313" key="8">
    <source>
        <dbReference type="Proteomes" id="UP000095283"/>
    </source>
</evidence>
<evidence type="ECO:0000256" key="1">
    <source>
        <dbReference type="ARBA" id="ARBA00004479"/>
    </source>
</evidence>
<sequence length="191" mass="21046">MRWKRNLFRFLLSIFPLVAAIDDPARLVVRPDPSSVVDGSRISFFCRADGNPLPNVVWKVNGGIITDSRFVSKSLPSGLSTLRIEPVRSTDNASVVSCAADNGVANPVVADAILTVLNKGVVLFEVVLSKKFYRPFAHGISQHRCSSFSQICRARKNGSCNMQRALMIQQAREEDQGKYECVARNIHGGKI</sequence>
<dbReference type="InterPro" id="IPR007110">
    <property type="entry name" value="Ig-like_dom"/>
</dbReference>
<dbReference type="GO" id="GO:0005886">
    <property type="term" value="C:plasma membrane"/>
    <property type="evidence" value="ECO:0007669"/>
    <property type="project" value="TreeGrafter"/>
</dbReference>
<dbReference type="GO" id="GO:0098609">
    <property type="term" value="P:cell-cell adhesion"/>
    <property type="evidence" value="ECO:0007669"/>
    <property type="project" value="TreeGrafter"/>
</dbReference>
<dbReference type="PANTHER" id="PTHR11640">
    <property type="entry name" value="NEPHRIN"/>
    <property type="match status" value="1"/>
</dbReference>
<keyword evidence="3" id="KW-1015">Disulfide bond</keyword>
<name>A0A1I7WV68_HETBA</name>
<keyword evidence="4" id="KW-0325">Glycoprotein</keyword>
<dbReference type="InterPro" id="IPR003598">
    <property type="entry name" value="Ig_sub2"/>
</dbReference>
<evidence type="ECO:0000256" key="6">
    <source>
        <dbReference type="SAM" id="SignalP"/>
    </source>
</evidence>
<evidence type="ECO:0000256" key="3">
    <source>
        <dbReference type="ARBA" id="ARBA00023157"/>
    </source>
</evidence>
<dbReference type="Pfam" id="PF13927">
    <property type="entry name" value="Ig_3"/>
    <property type="match status" value="1"/>
</dbReference>
<evidence type="ECO:0000256" key="4">
    <source>
        <dbReference type="ARBA" id="ARBA00023180"/>
    </source>
</evidence>
<dbReference type="InterPro" id="IPR051275">
    <property type="entry name" value="Cell_adhesion_signaling"/>
</dbReference>
<evidence type="ECO:0000256" key="5">
    <source>
        <dbReference type="ARBA" id="ARBA00023319"/>
    </source>
</evidence>
<accession>A0A1I7WV68</accession>
<keyword evidence="5" id="KW-0393">Immunoglobulin domain</keyword>
<dbReference type="Proteomes" id="UP000095283">
    <property type="component" value="Unplaced"/>
</dbReference>
<proteinExistence type="predicted"/>
<evidence type="ECO:0000313" key="9">
    <source>
        <dbReference type="WBParaSite" id="Hba_09054"/>
    </source>
</evidence>
<dbReference type="AlphaFoldDB" id="A0A1I7WV68"/>
<protein>
    <submittedName>
        <fullName evidence="9">Ig-like domain-containing protein</fullName>
    </submittedName>
</protein>
<feature type="chain" id="PRO_5009310848" evidence="6">
    <location>
        <begin position="21"/>
        <end position="191"/>
    </location>
</feature>
<feature type="domain" description="Ig-like" evidence="7">
    <location>
        <begin position="24"/>
        <end position="115"/>
    </location>
</feature>
<dbReference type="SMART" id="SM00408">
    <property type="entry name" value="IGc2"/>
    <property type="match status" value="1"/>
</dbReference>
<dbReference type="GO" id="GO:0050839">
    <property type="term" value="F:cell adhesion molecule binding"/>
    <property type="evidence" value="ECO:0007669"/>
    <property type="project" value="TreeGrafter"/>
</dbReference>
<dbReference type="SUPFAM" id="SSF48726">
    <property type="entry name" value="Immunoglobulin"/>
    <property type="match status" value="2"/>
</dbReference>
<feature type="signal peptide" evidence="6">
    <location>
        <begin position="1"/>
        <end position="20"/>
    </location>
</feature>
<dbReference type="PANTHER" id="PTHR11640:SF164">
    <property type="entry name" value="MAM DOMAIN-CONTAINING GLYCOSYLPHOSPHATIDYLINOSITOL ANCHOR PROTEIN 1"/>
    <property type="match status" value="1"/>
</dbReference>
<keyword evidence="6" id="KW-0732">Signal</keyword>
<dbReference type="Gene3D" id="2.60.40.10">
    <property type="entry name" value="Immunoglobulins"/>
    <property type="match status" value="2"/>
</dbReference>
<dbReference type="GO" id="GO:0005911">
    <property type="term" value="C:cell-cell junction"/>
    <property type="evidence" value="ECO:0007669"/>
    <property type="project" value="TreeGrafter"/>
</dbReference>
<dbReference type="InterPro" id="IPR036179">
    <property type="entry name" value="Ig-like_dom_sf"/>
</dbReference>
<dbReference type="InterPro" id="IPR013783">
    <property type="entry name" value="Ig-like_fold"/>
</dbReference>
<comment type="subcellular location">
    <subcellularLocation>
        <location evidence="1">Membrane</location>
        <topology evidence="1">Single-pass type I membrane protein</topology>
    </subcellularLocation>
</comment>
<keyword evidence="2" id="KW-0472">Membrane</keyword>
<evidence type="ECO:0000259" key="7">
    <source>
        <dbReference type="PROSITE" id="PS50835"/>
    </source>
</evidence>
<dbReference type="CDD" id="cd00096">
    <property type="entry name" value="Ig"/>
    <property type="match status" value="1"/>
</dbReference>
<organism evidence="8 9">
    <name type="scientific">Heterorhabditis bacteriophora</name>
    <name type="common">Entomopathogenic nematode worm</name>
    <dbReference type="NCBI Taxonomy" id="37862"/>
    <lineage>
        <taxon>Eukaryota</taxon>
        <taxon>Metazoa</taxon>
        <taxon>Ecdysozoa</taxon>
        <taxon>Nematoda</taxon>
        <taxon>Chromadorea</taxon>
        <taxon>Rhabditida</taxon>
        <taxon>Rhabditina</taxon>
        <taxon>Rhabditomorpha</taxon>
        <taxon>Strongyloidea</taxon>
        <taxon>Heterorhabditidae</taxon>
        <taxon>Heterorhabditis</taxon>
    </lineage>
</organism>